<gene>
    <name evidence="1" type="ORF">RMN56_17805</name>
</gene>
<dbReference type="EMBL" id="CP134876">
    <property type="protein sequence ID" value="WNM37047.1"/>
    <property type="molecule type" value="Genomic_DNA"/>
</dbReference>
<keyword evidence="2" id="KW-1185">Reference proteome</keyword>
<sequence length="61" mass="6668">MAIRTDLALVPDKIVLKQRPMGVVMKTLCHEQATPANLWTLVQDASSGRLVDMTQGDTTNS</sequence>
<dbReference type="RefSeq" id="WP_313718583.1">
    <property type="nucleotide sequence ID" value="NZ_CP134876.1"/>
</dbReference>
<evidence type="ECO:0000313" key="1">
    <source>
        <dbReference type="EMBL" id="WNM37047.1"/>
    </source>
</evidence>
<reference evidence="1 2" key="1">
    <citation type="submission" date="2023-09" db="EMBL/GenBank/DDBJ databases">
        <title>Micromonospora halotolerans DSM 45598 genome sequence.</title>
        <authorList>
            <person name="Mo P."/>
        </authorList>
    </citation>
    <scope>NUCLEOTIDE SEQUENCE [LARGE SCALE GENOMIC DNA]</scope>
    <source>
        <strain evidence="1 2">DSM 45598</strain>
    </source>
</reference>
<name>A0ABY9ZQ88_9ACTN</name>
<proteinExistence type="predicted"/>
<accession>A0ABY9ZQ88</accession>
<protein>
    <submittedName>
        <fullName evidence="1">Uncharacterized protein</fullName>
    </submittedName>
</protein>
<organism evidence="1 2">
    <name type="scientific">Micromonospora halotolerans</name>
    <dbReference type="NCBI Taxonomy" id="709879"/>
    <lineage>
        <taxon>Bacteria</taxon>
        <taxon>Bacillati</taxon>
        <taxon>Actinomycetota</taxon>
        <taxon>Actinomycetes</taxon>
        <taxon>Micromonosporales</taxon>
        <taxon>Micromonosporaceae</taxon>
        <taxon>Micromonospora</taxon>
    </lineage>
</organism>
<evidence type="ECO:0000313" key="2">
    <source>
        <dbReference type="Proteomes" id="UP001303001"/>
    </source>
</evidence>
<dbReference type="Proteomes" id="UP001303001">
    <property type="component" value="Chromosome"/>
</dbReference>